<evidence type="ECO:0000256" key="3">
    <source>
        <dbReference type="ARBA" id="ARBA00023163"/>
    </source>
</evidence>
<dbReference type="SUPFAM" id="SSF51215">
    <property type="entry name" value="Regulatory protein AraC"/>
    <property type="match status" value="1"/>
</dbReference>
<dbReference type="InterPro" id="IPR037923">
    <property type="entry name" value="HTH-like"/>
</dbReference>
<dbReference type="GO" id="GO:0043565">
    <property type="term" value="F:sequence-specific DNA binding"/>
    <property type="evidence" value="ECO:0007669"/>
    <property type="project" value="InterPro"/>
</dbReference>
<dbReference type="InterPro" id="IPR014710">
    <property type="entry name" value="RmlC-like_jellyroll"/>
</dbReference>
<proteinExistence type="predicted"/>
<dbReference type="InterPro" id="IPR009057">
    <property type="entry name" value="Homeodomain-like_sf"/>
</dbReference>
<keyword evidence="1" id="KW-0805">Transcription regulation</keyword>
<accession>A0AA44DAH2</accession>
<dbReference type="GO" id="GO:0003700">
    <property type="term" value="F:DNA-binding transcription factor activity"/>
    <property type="evidence" value="ECO:0007669"/>
    <property type="project" value="InterPro"/>
</dbReference>
<evidence type="ECO:0000313" key="6">
    <source>
        <dbReference type="Proteomes" id="UP000570003"/>
    </source>
</evidence>
<evidence type="ECO:0000256" key="1">
    <source>
        <dbReference type="ARBA" id="ARBA00023015"/>
    </source>
</evidence>
<comment type="caution">
    <text evidence="5">The sequence shown here is derived from an EMBL/GenBank/DDBJ whole genome shotgun (WGS) entry which is preliminary data.</text>
</comment>
<reference evidence="5 6" key="1">
    <citation type="submission" date="2020-04" db="EMBL/GenBank/DDBJ databases">
        <title>MicrobeNet Type strains.</title>
        <authorList>
            <person name="Nicholson A.C."/>
        </authorList>
    </citation>
    <scope>NUCLEOTIDE SEQUENCE [LARGE SCALE GENOMIC DNA]</scope>
    <source>
        <strain evidence="5 6">DSM 40738</strain>
    </source>
</reference>
<dbReference type="SUPFAM" id="SSF46689">
    <property type="entry name" value="Homeodomain-like"/>
    <property type="match status" value="2"/>
</dbReference>
<feature type="domain" description="HTH araC/xylS-type" evidence="4">
    <location>
        <begin position="158"/>
        <end position="255"/>
    </location>
</feature>
<dbReference type="InterPro" id="IPR018060">
    <property type="entry name" value="HTH_AraC"/>
</dbReference>
<dbReference type="Gene3D" id="1.10.10.60">
    <property type="entry name" value="Homeodomain-like"/>
    <property type="match status" value="2"/>
</dbReference>
<dbReference type="Pfam" id="PF12833">
    <property type="entry name" value="HTH_18"/>
    <property type="match status" value="1"/>
</dbReference>
<dbReference type="InterPro" id="IPR020449">
    <property type="entry name" value="Tscrpt_reg_AraC-type_HTH"/>
</dbReference>
<name>A0AA44DAH2_STRE0</name>
<sequence>MAGIEVLHAFFRRHRYARHAHEGMTLALVDSGAAAFECAGREHVVPAGAAFVIRPGEPHTGRAATPEGYRYRVLYVEPDFVGEMLGSTTVTSRLPDSERLSSARLVHSLARAHDALTSYASALARETALLDVGRALAEQVSTGSDHADPAGRMTRVTRTALDYLHTHSDEDVTLKELARICGVGVHHLIRTFSASMGMPPHAYQTQLRVWRARTLLFEGVRPADVAHRTGFYDQAHFTRVFKRHTGVTPGQFLRSETGLSRS</sequence>
<dbReference type="EMBL" id="JAAXOU010000015">
    <property type="protein sequence ID" value="NKY13157.1"/>
    <property type="molecule type" value="Genomic_DNA"/>
</dbReference>
<evidence type="ECO:0000313" key="5">
    <source>
        <dbReference type="EMBL" id="NKY13157.1"/>
    </source>
</evidence>
<evidence type="ECO:0000259" key="4">
    <source>
        <dbReference type="PROSITE" id="PS01124"/>
    </source>
</evidence>
<dbReference type="SMART" id="SM00342">
    <property type="entry name" value="HTH_ARAC"/>
    <property type="match status" value="1"/>
</dbReference>
<dbReference type="AlphaFoldDB" id="A0AA44DAH2"/>
<dbReference type="PRINTS" id="PR00032">
    <property type="entry name" value="HTHARAC"/>
</dbReference>
<dbReference type="InterPro" id="IPR003313">
    <property type="entry name" value="AraC-bd"/>
</dbReference>
<dbReference type="Proteomes" id="UP000570003">
    <property type="component" value="Unassembled WGS sequence"/>
</dbReference>
<dbReference type="InterPro" id="IPR050204">
    <property type="entry name" value="AraC_XylS_family_regulators"/>
</dbReference>
<dbReference type="PANTHER" id="PTHR46796:SF2">
    <property type="entry name" value="TRANSCRIPTIONAL REGULATORY PROTEIN"/>
    <property type="match status" value="1"/>
</dbReference>
<dbReference type="PANTHER" id="PTHR46796">
    <property type="entry name" value="HTH-TYPE TRANSCRIPTIONAL ACTIVATOR RHAS-RELATED"/>
    <property type="match status" value="1"/>
</dbReference>
<evidence type="ECO:0000256" key="2">
    <source>
        <dbReference type="ARBA" id="ARBA00023125"/>
    </source>
</evidence>
<gene>
    <name evidence="5" type="ORF">HGA06_02920</name>
</gene>
<keyword evidence="2" id="KW-0238">DNA-binding</keyword>
<dbReference type="PROSITE" id="PS01124">
    <property type="entry name" value="HTH_ARAC_FAMILY_2"/>
    <property type="match status" value="1"/>
</dbReference>
<keyword evidence="3" id="KW-0804">Transcription</keyword>
<organism evidence="5 6">
    <name type="scientific">Streptomyces somaliensis (strain ATCC 33201 / DSM 40738 / JCM 12659 / KCTC 9044 / NCTC 11332 / NRRL B-12077 / IP 733)</name>
    <dbReference type="NCBI Taxonomy" id="1134445"/>
    <lineage>
        <taxon>Bacteria</taxon>
        <taxon>Bacillati</taxon>
        <taxon>Actinomycetota</taxon>
        <taxon>Actinomycetes</taxon>
        <taxon>Kitasatosporales</taxon>
        <taxon>Streptomycetaceae</taxon>
        <taxon>Streptomyces</taxon>
    </lineage>
</organism>
<protein>
    <submittedName>
        <fullName evidence="5">AraC family transcriptional regulator</fullName>
    </submittedName>
</protein>
<dbReference type="Pfam" id="PF02311">
    <property type="entry name" value="AraC_binding"/>
    <property type="match status" value="1"/>
</dbReference>
<keyword evidence="6" id="KW-1185">Reference proteome</keyword>
<dbReference type="Gene3D" id="2.60.120.10">
    <property type="entry name" value="Jelly Rolls"/>
    <property type="match status" value="1"/>
</dbReference>